<dbReference type="AlphaFoldDB" id="A0A377QAA5"/>
<reference evidence="1 3" key="1">
    <citation type="submission" date="2018-06" db="EMBL/GenBank/DDBJ databases">
        <authorList>
            <consortium name="Pathogen Informatics"/>
            <person name="Doyle S."/>
        </authorList>
    </citation>
    <scope>NUCLEOTIDE SEQUENCE [LARGE SCALE GENOMIC DNA]</scope>
    <source>
        <strain evidence="1 3">NCTC11159</strain>
    </source>
</reference>
<protein>
    <submittedName>
        <fullName evidence="1">Uncharacterized protein</fullName>
    </submittedName>
</protein>
<reference evidence="2 4" key="2">
    <citation type="submission" date="2019-03" db="EMBL/GenBank/DDBJ databases">
        <title>Genomic Encyclopedia of Type Strains, Phase IV (KMG-IV): sequencing the most valuable type-strain genomes for metagenomic binning, comparative biology and taxonomic classification.</title>
        <authorList>
            <person name="Goeker M."/>
        </authorList>
    </citation>
    <scope>NUCLEOTIDE SEQUENCE [LARGE SCALE GENOMIC DNA]</scope>
    <source>
        <strain evidence="2 4">DSM 3764</strain>
    </source>
</reference>
<dbReference type="Proteomes" id="UP000295794">
    <property type="component" value="Unassembled WGS sequence"/>
</dbReference>
<dbReference type="Pfam" id="PF19670">
    <property type="entry name" value="DUF6173"/>
    <property type="match status" value="1"/>
</dbReference>
<dbReference type="InterPro" id="IPR046171">
    <property type="entry name" value="DUF6173"/>
</dbReference>
<organism evidence="1 3">
    <name type="scientific">Iodobacter fluviatilis</name>
    <dbReference type="NCBI Taxonomy" id="537"/>
    <lineage>
        <taxon>Bacteria</taxon>
        <taxon>Pseudomonadati</taxon>
        <taxon>Pseudomonadota</taxon>
        <taxon>Betaproteobacteria</taxon>
        <taxon>Neisseriales</taxon>
        <taxon>Chitinibacteraceae</taxon>
        <taxon>Iodobacter</taxon>
    </lineage>
</organism>
<dbReference type="EMBL" id="UGHR01000001">
    <property type="protein sequence ID" value="STQ91757.1"/>
    <property type="molecule type" value="Genomic_DNA"/>
</dbReference>
<name>A0A377QAA5_9NEIS</name>
<evidence type="ECO:0000313" key="3">
    <source>
        <dbReference type="Proteomes" id="UP000255108"/>
    </source>
</evidence>
<evidence type="ECO:0000313" key="4">
    <source>
        <dbReference type="Proteomes" id="UP000295794"/>
    </source>
</evidence>
<evidence type="ECO:0000313" key="1">
    <source>
        <dbReference type="EMBL" id="STQ91757.1"/>
    </source>
</evidence>
<keyword evidence="4" id="KW-1185">Reference proteome</keyword>
<accession>A0A377QAA5</accession>
<evidence type="ECO:0000313" key="2">
    <source>
        <dbReference type="EMBL" id="TCU83735.1"/>
    </source>
</evidence>
<dbReference type="RefSeq" id="WP_115227936.1">
    <property type="nucleotide sequence ID" value="NZ_CAWOLO010000011.1"/>
</dbReference>
<dbReference type="OrthoDB" id="7202559at2"/>
<dbReference type="EMBL" id="SMBT01000011">
    <property type="protein sequence ID" value="TCU83735.1"/>
    <property type="molecule type" value="Genomic_DNA"/>
</dbReference>
<dbReference type="Proteomes" id="UP000255108">
    <property type="component" value="Unassembled WGS sequence"/>
</dbReference>
<proteinExistence type="predicted"/>
<gene>
    <name evidence="2" type="ORF">EV682_11198</name>
    <name evidence="1" type="ORF">NCTC11159_02836</name>
</gene>
<sequence length="109" mass="12660">MTDDFKNPFKFHNLLPGMDDPRSVMARAIVQPMPIEVPRIDDVTINPAKWMYERLAKYIKDFEEKLDQDHEIGARLVSFGTTVTFHIEDMGYYGPDIICFHGKNEQGVR</sequence>